<evidence type="ECO:0000256" key="1">
    <source>
        <dbReference type="SAM" id="Phobius"/>
    </source>
</evidence>
<keyword evidence="1" id="KW-0812">Transmembrane</keyword>
<keyword evidence="1" id="KW-1133">Transmembrane helix</keyword>
<evidence type="ECO:0000313" key="2">
    <source>
        <dbReference type="EMBL" id="GFT55606.1"/>
    </source>
</evidence>
<keyword evidence="3" id="KW-1185">Reference proteome</keyword>
<feature type="transmembrane region" description="Helical" evidence="1">
    <location>
        <begin position="27"/>
        <end position="46"/>
    </location>
</feature>
<sequence length="74" mass="8035">MYKRAVFHFYGQFGVLLADNNMLSFNFSQLFCVVFVVAMIVLLNVVDVSEAGAGACLVPEDTASVDQVGSLINE</sequence>
<gene>
    <name evidence="2" type="ORF">NPIL_630111</name>
</gene>
<organism evidence="2 3">
    <name type="scientific">Nephila pilipes</name>
    <name type="common">Giant wood spider</name>
    <name type="synonym">Nephila maculata</name>
    <dbReference type="NCBI Taxonomy" id="299642"/>
    <lineage>
        <taxon>Eukaryota</taxon>
        <taxon>Metazoa</taxon>
        <taxon>Ecdysozoa</taxon>
        <taxon>Arthropoda</taxon>
        <taxon>Chelicerata</taxon>
        <taxon>Arachnida</taxon>
        <taxon>Araneae</taxon>
        <taxon>Araneomorphae</taxon>
        <taxon>Entelegynae</taxon>
        <taxon>Araneoidea</taxon>
        <taxon>Nephilidae</taxon>
        <taxon>Nephila</taxon>
    </lineage>
</organism>
<protein>
    <submittedName>
        <fullName evidence="2">Uncharacterized protein</fullName>
    </submittedName>
</protein>
<proteinExistence type="predicted"/>
<dbReference type="EMBL" id="BMAW01066587">
    <property type="protein sequence ID" value="GFT55606.1"/>
    <property type="molecule type" value="Genomic_DNA"/>
</dbReference>
<dbReference type="AlphaFoldDB" id="A0A8X6TY21"/>
<comment type="caution">
    <text evidence="2">The sequence shown here is derived from an EMBL/GenBank/DDBJ whole genome shotgun (WGS) entry which is preliminary data.</text>
</comment>
<accession>A0A8X6TY21</accession>
<evidence type="ECO:0000313" key="3">
    <source>
        <dbReference type="Proteomes" id="UP000887013"/>
    </source>
</evidence>
<name>A0A8X6TY21_NEPPI</name>
<dbReference type="Proteomes" id="UP000887013">
    <property type="component" value="Unassembled WGS sequence"/>
</dbReference>
<keyword evidence="1" id="KW-0472">Membrane</keyword>
<reference evidence="2" key="1">
    <citation type="submission" date="2020-08" db="EMBL/GenBank/DDBJ databases">
        <title>Multicomponent nature underlies the extraordinary mechanical properties of spider dragline silk.</title>
        <authorList>
            <person name="Kono N."/>
            <person name="Nakamura H."/>
            <person name="Mori M."/>
            <person name="Yoshida Y."/>
            <person name="Ohtoshi R."/>
            <person name="Malay A.D."/>
            <person name="Moran D.A.P."/>
            <person name="Tomita M."/>
            <person name="Numata K."/>
            <person name="Arakawa K."/>
        </authorList>
    </citation>
    <scope>NUCLEOTIDE SEQUENCE</scope>
</reference>